<keyword evidence="2" id="KW-1185">Reference proteome</keyword>
<name>A0A840TTJ6_9BACT</name>
<accession>A0A840TTJ6</accession>
<evidence type="ECO:0000313" key="2">
    <source>
        <dbReference type="Proteomes" id="UP000557307"/>
    </source>
</evidence>
<protein>
    <recommendedName>
        <fullName evidence="3">HEPN domain-containing protein</fullName>
    </recommendedName>
</protein>
<dbReference type="Proteomes" id="UP000557307">
    <property type="component" value="Unassembled WGS sequence"/>
</dbReference>
<proteinExistence type="predicted"/>
<dbReference type="EMBL" id="JACHGF010000008">
    <property type="protein sequence ID" value="MBB5286225.1"/>
    <property type="molecule type" value="Genomic_DNA"/>
</dbReference>
<evidence type="ECO:0000313" key="1">
    <source>
        <dbReference type="EMBL" id="MBB5286225.1"/>
    </source>
</evidence>
<dbReference type="AlphaFoldDB" id="A0A840TTJ6"/>
<evidence type="ECO:0008006" key="3">
    <source>
        <dbReference type="Google" id="ProtNLM"/>
    </source>
</evidence>
<sequence length="138" mass="16002">MAKAEELKLMAQERLDEAQLLYVNTFFSGAYYLSGYAIELGLKAVICKRLNIEMFDGQAPGKVAKTFQIHELPDLIILSGLHQNLEKLKNEDVNFAKTWSIVSGWSEQRRYEYGCKLHTAKKFLDSVVLFMSWIQQYW</sequence>
<reference evidence="1 2" key="1">
    <citation type="submission" date="2020-08" db="EMBL/GenBank/DDBJ databases">
        <title>Genomic Encyclopedia of Type Strains, Phase IV (KMG-IV): sequencing the most valuable type-strain genomes for metagenomic binning, comparative biology and taxonomic classification.</title>
        <authorList>
            <person name="Goeker M."/>
        </authorList>
    </citation>
    <scope>NUCLEOTIDE SEQUENCE [LARGE SCALE GENOMIC DNA]</scope>
    <source>
        <strain evidence="1 2">DSM 105074</strain>
    </source>
</reference>
<gene>
    <name evidence="1" type="ORF">HNQ92_004385</name>
</gene>
<comment type="caution">
    <text evidence="1">The sequence shown here is derived from an EMBL/GenBank/DDBJ whole genome shotgun (WGS) entry which is preliminary data.</text>
</comment>
<organism evidence="1 2">
    <name type="scientific">Rhabdobacter roseus</name>
    <dbReference type="NCBI Taxonomy" id="1655419"/>
    <lineage>
        <taxon>Bacteria</taxon>
        <taxon>Pseudomonadati</taxon>
        <taxon>Bacteroidota</taxon>
        <taxon>Cytophagia</taxon>
        <taxon>Cytophagales</taxon>
        <taxon>Cytophagaceae</taxon>
        <taxon>Rhabdobacter</taxon>
    </lineage>
</organism>
<dbReference type="RefSeq" id="WP_184177134.1">
    <property type="nucleotide sequence ID" value="NZ_JACHGF010000008.1"/>
</dbReference>